<accession>A0A2P2QDD3</accession>
<proteinExistence type="predicted"/>
<evidence type="ECO:0000313" key="1">
    <source>
        <dbReference type="EMBL" id="MBX64991.1"/>
    </source>
</evidence>
<name>A0A2P2QDD3_RHIMU</name>
<dbReference type="EMBL" id="GGEC01084507">
    <property type="protein sequence ID" value="MBX64991.1"/>
    <property type="molecule type" value="Transcribed_RNA"/>
</dbReference>
<dbReference type="AlphaFoldDB" id="A0A2P2QDD3"/>
<reference evidence="1" key="1">
    <citation type="submission" date="2018-02" db="EMBL/GenBank/DDBJ databases">
        <title>Rhizophora mucronata_Transcriptome.</title>
        <authorList>
            <person name="Meera S.P."/>
            <person name="Sreeshan A."/>
            <person name="Augustine A."/>
        </authorList>
    </citation>
    <scope>NUCLEOTIDE SEQUENCE</scope>
    <source>
        <tissue evidence="1">Leaf</tissue>
    </source>
</reference>
<organism evidence="1">
    <name type="scientific">Rhizophora mucronata</name>
    <name type="common">Asiatic mangrove</name>
    <dbReference type="NCBI Taxonomy" id="61149"/>
    <lineage>
        <taxon>Eukaryota</taxon>
        <taxon>Viridiplantae</taxon>
        <taxon>Streptophyta</taxon>
        <taxon>Embryophyta</taxon>
        <taxon>Tracheophyta</taxon>
        <taxon>Spermatophyta</taxon>
        <taxon>Magnoliopsida</taxon>
        <taxon>eudicotyledons</taxon>
        <taxon>Gunneridae</taxon>
        <taxon>Pentapetalae</taxon>
        <taxon>rosids</taxon>
        <taxon>fabids</taxon>
        <taxon>Malpighiales</taxon>
        <taxon>Rhizophoraceae</taxon>
        <taxon>Rhizophora</taxon>
    </lineage>
</organism>
<sequence>MSITQFIEAIMVMDVHVLVWIYSKMAHVCLLTRHNQFHNLKFLYFTTPLAEKSPPFDFFFFSQPA</sequence>
<protein>
    <submittedName>
        <fullName evidence="1">Uncharacterized protein</fullName>
    </submittedName>
</protein>